<dbReference type="GO" id="GO:0008168">
    <property type="term" value="F:methyltransferase activity"/>
    <property type="evidence" value="ECO:0007669"/>
    <property type="project" value="UniProtKB-KW"/>
</dbReference>
<dbReference type="RefSeq" id="WP_124031587.1">
    <property type="nucleotide sequence ID" value="NZ_CAKMAX010000025.1"/>
</dbReference>
<evidence type="ECO:0000256" key="5">
    <source>
        <dbReference type="ARBA" id="ARBA00023125"/>
    </source>
</evidence>
<dbReference type="InterPro" id="IPR029063">
    <property type="entry name" value="SAM-dependent_MTases_sf"/>
</dbReference>
<evidence type="ECO:0000259" key="7">
    <source>
        <dbReference type="Pfam" id="PF02384"/>
    </source>
</evidence>
<protein>
    <recommendedName>
        <fullName evidence="1">site-specific DNA-methyltransferase (adenine-specific)</fullName>
        <ecNumber evidence="1">2.1.1.72</ecNumber>
    </recommendedName>
</protein>
<dbReference type="PANTHER" id="PTHR33841:SF6">
    <property type="entry name" value="TYPE II METHYLTRANSFERASE M.HINDII"/>
    <property type="match status" value="1"/>
</dbReference>
<dbReference type="Pfam" id="PF02384">
    <property type="entry name" value="N6_Mtase"/>
    <property type="match status" value="1"/>
</dbReference>
<dbReference type="InterPro" id="IPR050953">
    <property type="entry name" value="N4_N6_ade-DNA_methylase"/>
</dbReference>
<dbReference type="Proteomes" id="UP001527392">
    <property type="component" value="Unassembled WGS sequence"/>
</dbReference>
<evidence type="ECO:0000256" key="1">
    <source>
        <dbReference type="ARBA" id="ARBA00011900"/>
    </source>
</evidence>
<dbReference type="InterPro" id="IPR003356">
    <property type="entry name" value="DNA_methylase_A-5"/>
</dbReference>
<dbReference type="PANTHER" id="PTHR33841">
    <property type="entry name" value="DNA METHYLTRANSFERASE YEEA-RELATED"/>
    <property type="match status" value="1"/>
</dbReference>
<keyword evidence="9" id="KW-1185">Reference proteome</keyword>
<dbReference type="Gene3D" id="3.40.50.150">
    <property type="entry name" value="Vaccinia Virus protein VP39"/>
    <property type="match status" value="1"/>
</dbReference>
<evidence type="ECO:0000256" key="3">
    <source>
        <dbReference type="ARBA" id="ARBA00022679"/>
    </source>
</evidence>
<sequence>MAEKLIKSADRVKDVGEVFTPKKIVNLMLDQPEITAKINDLHATFLEPSAGEGAFLVELLKRKLHVAMKMSKSARTFNMNSLIALSTLYGIEYMEDNVEMLVMNMISTFNREYESIMREKYDSKANRHVEDSAKVIIQANMQQGDTLKQITSTGEPIIFSEWHDLGRDKVQRTEYTFESIINQDGPTGRVKNSYEQLDLFAEPESEDGAPDKKVSYAPCKWAEIELKKIISNKNPYEEYQ</sequence>
<dbReference type="SUPFAM" id="SSF53335">
    <property type="entry name" value="S-adenosyl-L-methionine-dependent methyltransferases"/>
    <property type="match status" value="1"/>
</dbReference>
<evidence type="ECO:0000256" key="2">
    <source>
        <dbReference type="ARBA" id="ARBA00022603"/>
    </source>
</evidence>
<name>A0ABT4K9R4_9LACO</name>
<feature type="domain" description="DNA methylase adenine-specific" evidence="7">
    <location>
        <begin position="11"/>
        <end position="146"/>
    </location>
</feature>
<accession>A0ABT4K9R4</accession>
<organism evidence="8 9">
    <name type="scientific">Limosilactobacillus vaginalis</name>
    <dbReference type="NCBI Taxonomy" id="1633"/>
    <lineage>
        <taxon>Bacteria</taxon>
        <taxon>Bacillati</taxon>
        <taxon>Bacillota</taxon>
        <taxon>Bacilli</taxon>
        <taxon>Lactobacillales</taxon>
        <taxon>Lactobacillaceae</taxon>
        <taxon>Limosilactobacillus</taxon>
    </lineage>
</organism>
<dbReference type="EMBL" id="JAKHMS010000010">
    <property type="protein sequence ID" value="MCZ3781528.1"/>
    <property type="molecule type" value="Genomic_DNA"/>
</dbReference>
<comment type="catalytic activity">
    <reaction evidence="6">
        <text>a 2'-deoxyadenosine in DNA + S-adenosyl-L-methionine = an N(6)-methyl-2'-deoxyadenosine in DNA + S-adenosyl-L-homocysteine + H(+)</text>
        <dbReference type="Rhea" id="RHEA:15197"/>
        <dbReference type="Rhea" id="RHEA-COMP:12418"/>
        <dbReference type="Rhea" id="RHEA-COMP:12419"/>
        <dbReference type="ChEBI" id="CHEBI:15378"/>
        <dbReference type="ChEBI" id="CHEBI:57856"/>
        <dbReference type="ChEBI" id="CHEBI:59789"/>
        <dbReference type="ChEBI" id="CHEBI:90615"/>
        <dbReference type="ChEBI" id="CHEBI:90616"/>
        <dbReference type="EC" id="2.1.1.72"/>
    </reaction>
</comment>
<proteinExistence type="predicted"/>
<dbReference type="GO" id="GO:0032259">
    <property type="term" value="P:methylation"/>
    <property type="evidence" value="ECO:0007669"/>
    <property type="project" value="UniProtKB-KW"/>
</dbReference>
<evidence type="ECO:0000313" key="8">
    <source>
        <dbReference type="EMBL" id="MCZ3781528.1"/>
    </source>
</evidence>
<comment type="caution">
    <text evidence="8">The sequence shown here is derived from an EMBL/GenBank/DDBJ whole genome shotgun (WGS) entry which is preliminary data.</text>
</comment>
<keyword evidence="4" id="KW-0680">Restriction system</keyword>
<dbReference type="EC" id="2.1.1.72" evidence="1"/>
<keyword evidence="5" id="KW-0238">DNA-binding</keyword>
<reference evidence="8 9" key="1">
    <citation type="submission" date="2022-01" db="EMBL/GenBank/DDBJ databases">
        <title>VMRC isolate genome collection.</title>
        <authorList>
            <person name="France M."/>
            <person name="Rutt L."/>
            <person name="Humphrys M."/>
            <person name="Ravel J."/>
        </authorList>
    </citation>
    <scope>NUCLEOTIDE SEQUENCE [LARGE SCALE GENOMIC DNA]</scope>
    <source>
        <strain evidence="8 9">C0030B4</strain>
    </source>
</reference>
<evidence type="ECO:0000256" key="6">
    <source>
        <dbReference type="ARBA" id="ARBA00047942"/>
    </source>
</evidence>
<dbReference type="PRINTS" id="PR00507">
    <property type="entry name" value="N12N6MTFRASE"/>
</dbReference>
<keyword evidence="2 8" id="KW-0489">Methyltransferase</keyword>
<keyword evidence="3" id="KW-0808">Transferase</keyword>
<gene>
    <name evidence="8" type="ORF">L2504_05165</name>
</gene>
<evidence type="ECO:0000313" key="9">
    <source>
        <dbReference type="Proteomes" id="UP001527392"/>
    </source>
</evidence>
<evidence type="ECO:0000256" key="4">
    <source>
        <dbReference type="ARBA" id="ARBA00022747"/>
    </source>
</evidence>